<dbReference type="PANTHER" id="PTHR40072:SF1">
    <property type="entry name" value="MOLYBDOPTERIN-GUANINE DINUCLEOTIDE BIOSYNTHESIS ADAPTER PROTEIN"/>
    <property type="match status" value="1"/>
</dbReference>
<evidence type="ECO:0000313" key="3">
    <source>
        <dbReference type="Proteomes" id="UP000295765"/>
    </source>
</evidence>
<dbReference type="Pfam" id="PF03205">
    <property type="entry name" value="MobB"/>
    <property type="match status" value="1"/>
</dbReference>
<comment type="caution">
    <text evidence="2">The sequence shown here is derived from an EMBL/GenBank/DDBJ whole genome shotgun (WGS) entry which is preliminary data.</text>
</comment>
<dbReference type="Proteomes" id="UP000295765">
    <property type="component" value="Unassembled WGS sequence"/>
</dbReference>
<dbReference type="OrthoDB" id="9804758at2"/>
<dbReference type="NCBIfam" id="TIGR00176">
    <property type="entry name" value="mobB"/>
    <property type="match status" value="1"/>
</dbReference>
<organism evidence="2 3">
    <name type="scientific">Plasticicumulans lactativorans</name>
    <dbReference type="NCBI Taxonomy" id="1133106"/>
    <lineage>
        <taxon>Bacteria</taxon>
        <taxon>Pseudomonadati</taxon>
        <taxon>Pseudomonadota</taxon>
        <taxon>Gammaproteobacteria</taxon>
        <taxon>Candidatus Competibacteraceae</taxon>
        <taxon>Plasticicumulans</taxon>
    </lineage>
</organism>
<evidence type="ECO:0000313" key="2">
    <source>
        <dbReference type="EMBL" id="TCO80212.1"/>
    </source>
</evidence>
<dbReference type="InterPro" id="IPR004435">
    <property type="entry name" value="MobB_dom"/>
</dbReference>
<name>A0A4R2L3D9_9GAMM</name>
<dbReference type="InterPro" id="IPR027417">
    <property type="entry name" value="P-loop_NTPase"/>
</dbReference>
<dbReference type="InterPro" id="IPR052539">
    <property type="entry name" value="MGD_biosynthesis_adapter"/>
</dbReference>
<dbReference type="AlphaFoldDB" id="A0A4R2L3D9"/>
<dbReference type="Gene3D" id="3.40.50.300">
    <property type="entry name" value="P-loop containing nucleotide triphosphate hydrolases"/>
    <property type="match status" value="1"/>
</dbReference>
<keyword evidence="3" id="KW-1185">Reference proteome</keyword>
<dbReference type="CDD" id="cd03116">
    <property type="entry name" value="MobB"/>
    <property type="match status" value="1"/>
</dbReference>
<evidence type="ECO:0000259" key="1">
    <source>
        <dbReference type="Pfam" id="PF03205"/>
    </source>
</evidence>
<dbReference type="GO" id="GO:0005525">
    <property type="term" value="F:GTP binding"/>
    <property type="evidence" value="ECO:0007669"/>
    <property type="project" value="InterPro"/>
</dbReference>
<accession>A0A4R2L3D9</accession>
<reference evidence="2 3" key="1">
    <citation type="submission" date="2019-03" db="EMBL/GenBank/DDBJ databases">
        <title>Genomic Encyclopedia of Type Strains, Phase IV (KMG-IV): sequencing the most valuable type-strain genomes for metagenomic binning, comparative biology and taxonomic classification.</title>
        <authorList>
            <person name="Goeker M."/>
        </authorList>
    </citation>
    <scope>NUCLEOTIDE SEQUENCE [LARGE SCALE GENOMIC DNA]</scope>
    <source>
        <strain evidence="2 3">DSM 25287</strain>
    </source>
</reference>
<protein>
    <submittedName>
        <fullName evidence="2">Molybdopterin guanine dinucleotide biosynthesis accessory protein MobB</fullName>
    </submittedName>
</protein>
<feature type="domain" description="Molybdopterin-guanine dinucleotide biosynthesis protein B (MobB)" evidence="1">
    <location>
        <begin position="8"/>
        <end position="140"/>
    </location>
</feature>
<dbReference type="PANTHER" id="PTHR40072">
    <property type="entry name" value="MOLYBDOPTERIN-GUANINE DINUCLEOTIDE BIOSYNTHESIS ADAPTER PROTEIN-RELATED"/>
    <property type="match status" value="1"/>
</dbReference>
<proteinExistence type="predicted"/>
<gene>
    <name evidence="2" type="ORF">EV699_116118</name>
</gene>
<dbReference type="RefSeq" id="WP_132544257.1">
    <property type="nucleotide sequence ID" value="NZ_SLWY01000016.1"/>
</dbReference>
<dbReference type="SUPFAM" id="SSF52540">
    <property type="entry name" value="P-loop containing nucleoside triphosphate hydrolases"/>
    <property type="match status" value="1"/>
</dbReference>
<sequence length="177" mass="18464">MPAPPPSVLGIAARSGTGKTTLLRALIPLLREAGLQLALAKHSHHALELDRPGKDSHRLRLAGAAAVLVCSGRRTALIDTRPEPWPLAASLAALAAPDIDLILVEGFKAAPIPKLELHRPALGAPPLFPHDHHIIAVACDAPLDRPCPLPLLDLNAPPAIAAFVLARLQAGALVTTP</sequence>
<dbReference type="EMBL" id="SLWY01000016">
    <property type="protein sequence ID" value="TCO80212.1"/>
    <property type="molecule type" value="Genomic_DNA"/>
</dbReference>
<dbReference type="GO" id="GO:0006777">
    <property type="term" value="P:Mo-molybdopterin cofactor biosynthetic process"/>
    <property type="evidence" value="ECO:0007669"/>
    <property type="project" value="InterPro"/>
</dbReference>